<gene>
    <name evidence="11" type="ORF">DWB61_04615</name>
</gene>
<evidence type="ECO:0000256" key="9">
    <source>
        <dbReference type="ARBA" id="ARBA00023136"/>
    </source>
</evidence>
<proteinExistence type="inferred from homology"/>
<sequence length="199" mass="23203">MLDWISSNSVEIIGTLSGFIFLYLEIKQNKWLWPVGLFSAVMYIYVFFVAKFYADMGLQFYYVFISVYGWFHWSRSKGQNAKELPIVNLGRTLFFKLLLASLFIYIAISFVLVNYTDSPIPYLDSFTTALSIVATWMLAQKILEQWLVWVIVDAVSMGLYLYKELYPTAILFAFYTVLAFYGYTQWKKDLAKSKAIESK</sequence>
<reference evidence="11 12" key="1">
    <citation type="submission" date="2018-07" db="EMBL/GenBank/DDBJ databases">
        <title>Draft genome sequence of Ancylomarina sp. M1P.</title>
        <authorList>
            <person name="Yadav S."/>
            <person name="Villanueva L."/>
            <person name="Damste J.S.S."/>
        </authorList>
    </citation>
    <scope>NUCLEOTIDE SEQUENCE [LARGE SCALE GENOMIC DNA]</scope>
    <source>
        <strain evidence="11 12">M1P</strain>
    </source>
</reference>
<dbReference type="RefSeq" id="WP_125029720.1">
    <property type="nucleotide sequence ID" value="NZ_JAPXVP010000003.1"/>
</dbReference>
<evidence type="ECO:0000256" key="4">
    <source>
        <dbReference type="ARBA" id="ARBA00017522"/>
    </source>
</evidence>
<keyword evidence="12" id="KW-1185">Reference proteome</keyword>
<comment type="subcellular location">
    <subcellularLocation>
        <location evidence="2">Cell membrane</location>
        <topology evidence="2">Multi-pass membrane protein</topology>
    </subcellularLocation>
</comment>
<dbReference type="PANTHER" id="PTHR36122">
    <property type="entry name" value="NICOTINAMIDE RIBOSIDE TRANSPORTER PNUC"/>
    <property type="match status" value="1"/>
</dbReference>
<organism evidence="11 12">
    <name type="scientific">Ancylomarina euxinus</name>
    <dbReference type="NCBI Taxonomy" id="2283627"/>
    <lineage>
        <taxon>Bacteria</taxon>
        <taxon>Pseudomonadati</taxon>
        <taxon>Bacteroidota</taxon>
        <taxon>Bacteroidia</taxon>
        <taxon>Marinilabiliales</taxon>
        <taxon>Marinifilaceae</taxon>
        <taxon>Ancylomarina</taxon>
    </lineage>
</organism>
<feature type="transmembrane region" description="Helical" evidence="10">
    <location>
        <begin position="168"/>
        <end position="184"/>
    </location>
</feature>
<feature type="transmembrane region" description="Helical" evidence="10">
    <location>
        <begin position="31"/>
        <end position="50"/>
    </location>
</feature>
<name>A0A425Y594_9BACT</name>
<evidence type="ECO:0000256" key="6">
    <source>
        <dbReference type="ARBA" id="ARBA00022475"/>
    </source>
</evidence>
<dbReference type="AlphaFoldDB" id="A0A425Y594"/>
<evidence type="ECO:0000256" key="7">
    <source>
        <dbReference type="ARBA" id="ARBA00022692"/>
    </source>
</evidence>
<keyword evidence="7 10" id="KW-0812">Transmembrane</keyword>
<evidence type="ECO:0000256" key="2">
    <source>
        <dbReference type="ARBA" id="ARBA00004651"/>
    </source>
</evidence>
<evidence type="ECO:0000256" key="10">
    <source>
        <dbReference type="SAM" id="Phobius"/>
    </source>
</evidence>
<comment type="similarity">
    <text evidence="3">Belongs to the nicotinamide ribonucleoside (NR) uptake permease (TC 4.B.1) family.</text>
</comment>
<dbReference type="GO" id="GO:0005886">
    <property type="term" value="C:plasma membrane"/>
    <property type="evidence" value="ECO:0007669"/>
    <property type="project" value="UniProtKB-SubCell"/>
</dbReference>
<dbReference type="Proteomes" id="UP000285794">
    <property type="component" value="Unassembled WGS sequence"/>
</dbReference>
<evidence type="ECO:0000256" key="8">
    <source>
        <dbReference type="ARBA" id="ARBA00022989"/>
    </source>
</evidence>
<feature type="transmembrane region" description="Helical" evidence="10">
    <location>
        <begin position="6"/>
        <end position="24"/>
    </location>
</feature>
<evidence type="ECO:0000256" key="3">
    <source>
        <dbReference type="ARBA" id="ARBA00006669"/>
    </source>
</evidence>
<dbReference type="EMBL" id="QQWG01000003">
    <property type="protein sequence ID" value="RRG23678.1"/>
    <property type="molecule type" value="Genomic_DNA"/>
</dbReference>
<keyword evidence="9 10" id="KW-0472">Membrane</keyword>
<dbReference type="InterPro" id="IPR006419">
    <property type="entry name" value="NMN_transpt_PnuC"/>
</dbReference>
<dbReference type="PANTHER" id="PTHR36122:SF2">
    <property type="entry name" value="NICOTINAMIDE RIBOSIDE TRANSPORTER PNUC"/>
    <property type="match status" value="1"/>
</dbReference>
<dbReference type="GO" id="GO:0034257">
    <property type="term" value="F:nicotinamide riboside transmembrane transporter activity"/>
    <property type="evidence" value="ECO:0007669"/>
    <property type="project" value="InterPro"/>
</dbReference>
<feature type="transmembrane region" description="Helical" evidence="10">
    <location>
        <begin position="93"/>
        <end position="113"/>
    </location>
</feature>
<keyword evidence="5" id="KW-0813">Transport</keyword>
<evidence type="ECO:0000256" key="1">
    <source>
        <dbReference type="ARBA" id="ARBA00002672"/>
    </source>
</evidence>
<accession>A0A425Y594</accession>
<keyword evidence="6" id="KW-1003">Cell membrane</keyword>
<comment type="caution">
    <text evidence="11">The sequence shown here is derived from an EMBL/GenBank/DDBJ whole genome shotgun (WGS) entry which is preliminary data.</text>
</comment>
<dbReference type="Pfam" id="PF04973">
    <property type="entry name" value="NMN_transporter"/>
    <property type="match status" value="1"/>
</dbReference>
<comment type="function">
    <text evidence="1">Required for nicotinamide riboside transport across the inner membrane.</text>
</comment>
<evidence type="ECO:0000313" key="12">
    <source>
        <dbReference type="Proteomes" id="UP000285794"/>
    </source>
</evidence>
<feature type="transmembrane region" description="Helical" evidence="10">
    <location>
        <begin position="56"/>
        <end position="73"/>
    </location>
</feature>
<evidence type="ECO:0000256" key="5">
    <source>
        <dbReference type="ARBA" id="ARBA00022448"/>
    </source>
</evidence>
<evidence type="ECO:0000313" key="11">
    <source>
        <dbReference type="EMBL" id="RRG23678.1"/>
    </source>
</evidence>
<protein>
    <recommendedName>
        <fullName evidence="4">Nicotinamide riboside transporter PnuC</fullName>
    </recommendedName>
</protein>
<dbReference type="OrthoDB" id="9791248at2"/>
<keyword evidence="8 10" id="KW-1133">Transmembrane helix</keyword>
<dbReference type="NCBIfam" id="TIGR01528">
    <property type="entry name" value="NMN_trans_PnuC"/>
    <property type="match status" value="1"/>
</dbReference>